<organism evidence="7 8">
    <name type="scientific">Gordonia alkanivorans CGMCC 6845</name>
    <dbReference type="NCBI Taxonomy" id="1423140"/>
    <lineage>
        <taxon>Bacteria</taxon>
        <taxon>Bacillati</taxon>
        <taxon>Actinomycetota</taxon>
        <taxon>Actinomycetes</taxon>
        <taxon>Mycobacteriales</taxon>
        <taxon>Gordoniaceae</taxon>
        <taxon>Gordonia</taxon>
    </lineage>
</organism>
<evidence type="ECO:0008006" key="9">
    <source>
        <dbReference type="Google" id="ProtNLM"/>
    </source>
</evidence>
<dbReference type="Proteomes" id="UP000035035">
    <property type="component" value="Unassembled WGS sequence"/>
</dbReference>
<accession>W9DA88</accession>
<name>W9DA88_9ACTN</name>
<dbReference type="Pfam" id="PF00271">
    <property type="entry name" value="Helicase_C"/>
    <property type="match status" value="1"/>
</dbReference>
<dbReference type="PROSITE" id="PS51194">
    <property type="entry name" value="HELICASE_CTER"/>
    <property type="match status" value="1"/>
</dbReference>
<evidence type="ECO:0000313" key="8">
    <source>
        <dbReference type="Proteomes" id="UP000035035"/>
    </source>
</evidence>
<dbReference type="PANTHER" id="PTHR45766:SF6">
    <property type="entry name" value="SWI_SNF-RELATED MATRIX-ASSOCIATED ACTIN-DEPENDENT REGULATOR OF CHROMATIN SUBFAMILY A-LIKE PROTEIN 1"/>
    <property type="match status" value="1"/>
</dbReference>
<dbReference type="InterPro" id="IPR000330">
    <property type="entry name" value="SNF2_N"/>
</dbReference>
<dbReference type="GO" id="GO:0016787">
    <property type="term" value="F:hydrolase activity"/>
    <property type="evidence" value="ECO:0007669"/>
    <property type="project" value="UniProtKB-KW"/>
</dbReference>
<dbReference type="InterPro" id="IPR014001">
    <property type="entry name" value="Helicase_ATP-bd"/>
</dbReference>
<dbReference type="CDD" id="cd18011">
    <property type="entry name" value="DEXDc_RapA"/>
    <property type="match status" value="1"/>
</dbReference>
<dbReference type="AlphaFoldDB" id="W9DA88"/>
<dbReference type="Pfam" id="PF00176">
    <property type="entry name" value="SNF2-rel_dom"/>
    <property type="match status" value="1"/>
</dbReference>
<protein>
    <recommendedName>
        <fullName evidence="9">Helicase</fullName>
    </recommendedName>
</protein>
<dbReference type="InterPro" id="IPR049730">
    <property type="entry name" value="SNF2/RAD54-like_C"/>
</dbReference>
<dbReference type="CDD" id="cd18793">
    <property type="entry name" value="SF2_C_SNF"/>
    <property type="match status" value="1"/>
</dbReference>
<keyword evidence="2" id="KW-0378">Hydrolase</keyword>
<evidence type="ECO:0000256" key="2">
    <source>
        <dbReference type="ARBA" id="ARBA00022801"/>
    </source>
</evidence>
<sequence>MPGRTLVSLSSVSDDDLGRELTLVWEIEPGREIVEATQLPAVTATGFDDPQRLGAFLDAVRWGTVASADTRTLQAPFRSGITIETYQLAPVARALTMPRVNLLIADDVGLGKTIEAGLVAQELLLRHRARRMMVVCPATLTGKWKSEMDEKFGLDFTILNAETLRELRRSHGLLANPFAVFPRTIISLQWLRSPRVQRLLDEVLTPDIRHPGFFDLLIVDEAHHCAPPAPRKTSGYAVDSLQTRAVRRLGEYSQHRMFLSATPHNGYRESWQALLEMLDPQRFTRGVDPDPKVLGQVMVRRLKDDLVDEHGRPVFPGRETQAVEITYSDLEREGHDLLDRYLRARRTRVPGKKMRGNDLVALLLKKRLFSSPPAFARTLDAHRHTLETGTVGGGDDLPDYLQEALGWDDDLIDDESSAQAESEFLLTVDAGGVPDEHAAALLQQLSTWTAKVVGPPDSKASALLEELRRLRGSDERVIVFTEYVDTQRWLAELIEASGLGGDRLGLLFGGMDTDRREHLKAAFQAPPDRHPIRVLLATDSASEGIDLQLHCHRVIHYDIPFNPNRLEQRIGRVDRHGQHHKVLVSHFVGAHWEQAGPHSYDADLEFLSRVATKVAVEREDLGSVNPVLAAAVEAQMLGRPLLVDPLTVKAHPSTQLLRAEQDLRAHVADLRTQLDRSVTDLHVRPANIRRVVDTALAMAQQPPLIEQADGIVAHPTLRSGWERTVADQEDPLTGEVRPMTFDATLAGPDVVHAHLEHPLVAHSTRLLRSAIWGDTATLHRVAAVRAALPDAAGIDDVLVAVFARLVLVG</sequence>
<dbReference type="HOGENOM" id="CLU_009866_0_0_11"/>
<feature type="domain" description="Helicase C-terminal" evidence="6">
    <location>
        <begin position="462"/>
        <end position="622"/>
    </location>
</feature>
<dbReference type="InterPro" id="IPR038718">
    <property type="entry name" value="SNF2-like_sf"/>
</dbReference>
<keyword evidence="4" id="KW-0067">ATP-binding</keyword>
<dbReference type="InterPro" id="IPR001650">
    <property type="entry name" value="Helicase_C-like"/>
</dbReference>
<evidence type="ECO:0000259" key="6">
    <source>
        <dbReference type="PROSITE" id="PS51194"/>
    </source>
</evidence>
<dbReference type="InterPro" id="IPR027417">
    <property type="entry name" value="P-loop_NTPase"/>
</dbReference>
<comment type="caution">
    <text evidence="7">The sequence shown here is derived from an EMBL/GenBank/DDBJ whole genome shotgun (WGS) entry which is preliminary data.</text>
</comment>
<evidence type="ECO:0000256" key="4">
    <source>
        <dbReference type="ARBA" id="ARBA00022840"/>
    </source>
</evidence>
<evidence type="ECO:0000259" key="5">
    <source>
        <dbReference type="PROSITE" id="PS51192"/>
    </source>
</evidence>
<dbReference type="InterPro" id="IPR057342">
    <property type="entry name" value="DEXDc_RapA"/>
</dbReference>
<reference evidence="7 8" key="1">
    <citation type="journal article" date="2014" name="Genome Announc.">
        <title>Draft Genome Sequence of Gordonia alkanivorans Strain CGMCC6845, a Halotolerant Hydrocarbon-Degrading Bacterium.</title>
        <authorList>
            <person name="Wang X."/>
            <person name="Jin D."/>
            <person name="Zhou L."/>
            <person name="Wu L."/>
            <person name="An W."/>
            <person name="Zhao L."/>
        </authorList>
    </citation>
    <scope>NUCLEOTIDE SEQUENCE [LARGE SCALE GENOMIC DNA]</scope>
    <source>
        <strain evidence="7 8">CGMCC 6845</strain>
    </source>
</reference>
<evidence type="ECO:0000313" key="7">
    <source>
        <dbReference type="EMBL" id="ETA05277.1"/>
    </source>
</evidence>
<dbReference type="GO" id="GO:0004386">
    <property type="term" value="F:helicase activity"/>
    <property type="evidence" value="ECO:0007669"/>
    <property type="project" value="UniProtKB-KW"/>
</dbReference>
<evidence type="ECO:0000256" key="1">
    <source>
        <dbReference type="ARBA" id="ARBA00022741"/>
    </source>
</evidence>
<dbReference type="SUPFAM" id="SSF52540">
    <property type="entry name" value="P-loop containing nucleoside triphosphate hydrolases"/>
    <property type="match status" value="2"/>
</dbReference>
<dbReference type="PROSITE" id="PS51192">
    <property type="entry name" value="HELICASE_ATP_BIND_1"/>
    <property type="match status" value="1"/>
</dbReference>
<dbReference type="SMART" id="SM00490">
    <property type="entry name" value="HELICc"/>
    <property type="match status" value="1"/>
</dbReference>
<gene>
    <name evidence="7" type="ORF">V525_19125</name>
</gene>
<dbReference type="EMBL" id="AYXO01000046">
    <property type="protein sequence ID" value="ETA05277.1"/>
    <property type="molecule type" value="Genomic_DNA"/>
</dbReference>
<dbReference type="GO" id="GO:0005524">
    <property type="term" value="F:ATP binding"/>
    <property type="evidence" value="ECO:0007669"/>
    <property type="project" value="UniProtKB-KW"/>
</dbReference>
<evidence type="ECO:0000256" key="3">
    <source>
        <dbReference type="ARBA" id="ARBA00022806"/>
    </source>
</evidence>
<dbReference type="Gene3D" id="3.40.50.10810">
    <property type="entry name" value="Tandem AAA-ATPase domain"/>
    <property type="match status" value="1"/>
</dbReference>
<keyword evidence="3" id="KW-0347">Helicase</keyword>
<dbReference type="PANTHER" id="PTHR45766">
    <property type="entry name" value="DNA ANNEALING HELICASE AND ENDONUCLEASE ZRANB3 FAMILY MEMBER"/>
    <property type="match status" value="1"/>
</dbReference>
<dbReference type="SMART" id="SM00487">
    <property type="entry name" value="DEXDc"/>
    <property type="match status" value="1"/>
</dbReference>
<dbReference type="Gene3D" id="3.40.50.300">
    <property type="entry name" value="P-loop containing nucleotide triphosphate hydrolases"/>
    <property type="match status" value="1"/>
</dbReference>
<feature type="domain" description="Helicase ATP-binding" evidence="5">
    <location>
        <begin position="93"/>
        <end position="281"/>
    </location>
</feature>
<keyword evidence="1" id="KW-0547">Nucleotide-binding</keyword>
<feature type="non-terminal residue" evidence="7">
    <location>
        <position position="809"/>
    </location>
</feature>
<proteinExistence type="predicted"/>
<keyword evidence="8" id="KW-1185">Reference proteome</keyword>
<dbReference type="NCBIfam" id="NF038317">
    <property type="entry name" value="DISARM_DrmD"/>
    <property type="match status" value="1"/>
</dbReference>